<name>A0A510HIT2_9ACTN</name>
<dbReference type="PANTHER" id="PTHR39157:SF1">
    <property type="entry name" value="DOXX FAMILY PROTEIN"/>
    <property type="match status" value="1"/>
</dbReference>
<evidence type="ECO:0000256" key="2">
    <source>
        <dbReference type="ARBA" id="ARBA00022692"/>
    </source>
</evidence>
<dbReference type="OrthoDB" id="5243575at2"/>
<accession>A0A510HIT2</accession>
<reference evidence="6" key="1">
    <citation type="journal article" date="2019" name="Microbiol. Resour. Announc.">
        <title>Complete Genome Sequence of Rubrobacter xylanophilus Strain AA3-22, Isolated from Arima Onsen in Japan.</title>
        <authorList>
            <person name="Tomariguchi N."/>
            <person name="Miyazaki K."/>
        </authorList>
    </citation>
    <scope>NUCLEOTIDE SEQUENCE [LARGE SCALE GENOMIC DNA]</scope>
    <source>
        <strain evidence="6">AA3-22</strain>
    </source>
</reference>
<comment type="subcellular location">
    <subcellularLocation>
        <location evidence="1">Membrane</location>
        <topology evidence="1">Multi-pass membrane protein</topology>
    </subcellularLocation>
</comment>
<evidence type="ECO:0008006" key="8">
    <source>
        <dbReference type="Google" id="ProtNLM"/>
    </source>
</evidence>
<gene>
    <name evidence="6" type="ORF">RxyAA322_16820</name>
</gene>
<dbReference type="Pfam" id="PF07681">
    <property type="entry name" value="DoxX"/>
    <property type="match status" value="1"/>
</dbReference>
<keyword evidence="2 5" id="KW-0812">Transmembrane</keyword>
<keyword evidence="4 5" id="KW-0472">Membrane</keyword>
<evidence type="ECO:0000313" key="6">
    <source>
        <dbReference type="EMBL" id="BBL79828.1"/>
    </source>
</evidence>
<dbReference type="EMBL" id="AP019791">
    <property type="protein sequence ID" value="BBL79828.1"/>
    <property type="molecule type" value="Genomic_DNA"/>
</dbReference>
<dbReference type="PANTHER" id="PTHR39157">
    <property type="entry name" value="INTEGRAL MEMBRANE PROTEIN-RELATED"/>
    <property type="match status" value="1"/>
</dbReference>
<feature type="transmembrane region" description="Helical" evidence="5">
    <location>
        <begin position="134"/>
        <end position="157"/>
    </location>
</feature>
<feature type="transmembrane region" description="Helical" evidence="5">
    <location>
        <begin position="26"/>
        <end position="46"/>
    </location>
</feature>
<dbReference type="RefSeq" id="WP_143529272.1">
    <property type="nucleotide sequence ID" value="NZ_AP019791.1"/>
</dbReference>
<sequence length="196" mass="20584">MSARAGSSQIPEPNVTRFLFADTRMAPVWLVVRVYLGALWLLAGWGKLFDPAWVGSEAGAAVRGFAQGALQLTGGEHPQVTGWYAGFLENVVIPNATFFSYLVVFGEIAVGLGLILGVLTGIAAFFGAFMNASFLFAGTAGANPLMFILAVLIMMAWRVAGHWGVDRWALPAVGVPGAPGPLLRGRHGRGAGESPA</sequence>
<dbReference type="GO" id="GO:0016020">
    <property type="term" value="C:membrane"/>
    <property type="evidence" value="ECO:0007669"/>
    <property type="project" value="UniProtKB-SubCell"/>
</dbReference>
<evidence type="ECO:0000256" key="5">
    <source>
        <dbReference type="SAM" id="Phobius"/>
    </source>
</evidence>
<evidence type="ECO:0000256" key="1">
    <source>
        <dbReference type="ARBA" id="ARBA00004141"/>
    </source>
</evidence>
<dbReference type="InterPro" id="IPR032808">
    <property type="entry name" value="DoxX"/>
</dbReference>
<keyword evidence="7" id="KW-1185">Reference proteome</keyword>
<dbReference type="Proteomes" id="UP000318065">
    <property type="component" value="Chromosome"/>
</dbReference>
<organism evidence="6 7">
    <name type="scientific">Rubrobacter xylanophilus</name>
    <dbReference type="NCBI Taxonomy" id="49319"/>
    <lineage>
        <taxon>Bacteria</taxon>
        <taxon>Bacillati</taxon>
        <taxon>Actinomycetota</taxon>
        <taxon>Rubrobacteria</taxon>
        <taxon>Rubrobacterales</taxon>
        <taxon>Rubrobacteraceae</taxon>
        <taxon>Rubrobacter</taxon>
    </lineage>
</organism>
<evidence type="ECO:0000256" key="4">
    <source>
        <dbReference type="ARBA" id="ARBA00023136"/>
    </source>
</evidence>
<dbReference type="AlphaFoldDB" id="A0A510HIT2"/>
<protein>
    <recommendedName>
        <fullName evidence="8">DoxX</fullName>
    </recommendedName>
</protein>
<keyword evidence="3 5" id="KW-1133">Transmembrane helix</keyword>
<evidence type="ECO:0000313" key="7">
    <source>
        <dbReference type="Proteomes" id="UP000318065"/>
    </source>
</evidence>
<feature type="transmembrane region" description="Helical" evidence="5">
    <location>
        <begin position="98"/>
        <end position="127"/>
    </location>
</feature>
<proteinExistence type="predicted"/>
<evidence type="ECO:0000256" key="3">
    <source>
        <dbReference type="ARBA" id="ARBA00022989"/>
    </source>
</evidence>